<dbReference type="InterPro" id="IPR004107">
    <property type="entry name" value="Integrase_SAM-like_N"/>
</dbReference>
<dbReference type="GO" id="GO:0003677">
    <property type="term" value="F:DNA binding"/>
    <property type="evidence" value="ECO:0007669"/>
    <property type="project" value="UniProtKB-UniRule"/>
</dbReference>
<dbReference type="InterPro" id="IPR002104">
    <property type="entry name" value="Integrase_catalytic"/>
</dbReference>
<accession>A0A2Z5ZLZ6</accession>
<dbReference type="PROSITE" id="PS51898">
    <property type="entry name" value="TYR_RECOMBINASE"/>
    <property type="match status" value="1"/>
</dbReference>
<proteinExistence type="predicted"/>
<protein>
    <submittedName>
        <fullName evidence="7">Phage DNA recombinase</fullName>
    </submittedName>
</protein>
<dbReference type="PANTHER" id="PTHR34605:SF3">
    <property type="entry name" value="P CELL-TYPE AGGLUTINATION PROTEIN MAP4-LIKE-RELATED"/>
    <property type="match status" value="1"/>
</dbReference>
<sequence length="483" mass="51805">MLDEVIVHGRKDWAFSALFDLCDRITRHRLSEAGSAADTLPNILATARLSPGLELRLSGIRLSGSNTDDLVIARDVPFAARARAIAAEQIGVAPDDPALFLALHLGSKPYFLARYRQAHSDTITQSDSVPSLPSPAGQPPGVIIRWFDASLGRAVPQRDGSLETARDSASAYALQAKADNTRKAYRAGVRAWCAWADRHALPCLPARSADIAAFLADERGRGLAPSTLELRRAAITYLHRLAGCAVPTADAAIGETMTGIRRTAAKNGFTPRRKAAATRDILATIINAIDLSKLSGMRDRALLLMGFYGAFRRSELASIEIHHVALVSKGLLVTLPQSKGDRQGKGVEVALPYIQDQYCPVKAYGAWLAASGIQAGPIFRRVRKESTTTSHGDDRKIGHLPLTDRSIARIIQNRAGAAGLNGKTFGGHSLKRGALTTGMDAGAHPVKLKRLARHATYAALGDYLELGDPFDGHALHGNTPPIK</sequence>
<evidence type="ECO:0000256" key="2">
    <source>
        <dbReference type="ARBA" id="ARBA00023125"/>
    </source>
</evidence>
<dbReference type="GO" id="GO:0006310">
    <property type="term" value="P:DNA recombination"/>
    <property type="evidence" value="ECO:0007669"/>
    <property type="project" value="UniProtKB-KW"/>
</dbReference>
<evidence type="ECO:0000256" key="1">
    <source>
        <dbReference type="ARBA" id="ARBA00022908"/>
    </source>
</evidence>
<evidence type="ECO:0000259" key="6">
    <source>
        <dbReference type="PROSITE" id="PS51900"/>
    </source>
</evidence>
<dbReference type="GO" id="GO:0015074">
    <property type="term" value="P:DNA integration"/>
    <property type="evidence" value="ECO:0007669"/>
    <property type="project" value="UniProtKB-KW"/>
</dbReference>
<dbReference type="InterPro" id="IPR011010">
    <property type="entry name" value="DNA_brk_join_enz"/>
</dbReference>
<dbReference type="PANTHER" id="PTHR34605">
    <property type="entry name" value="PHAGE_INTEGRASE DOMAIN-CONTAINING PROTEIN"/>
    <property type="match status" value="1"/>
</dbReference>
<feature type="domain" description="Tyr recombinase" evidence="5">
    <location>
        <begin position="272"/>
        <end position="477"/>
    </location>
</feature>
<dbReference type="Gene3D" id="1.10.443.10">
    <property type="entry name" value="Intergrase catalytic core"/>
    <property type="match status" value="1"/>
</dbReference>
<dbReference type="AlphaFoldDB" id="A0A2Z5ZLZ6"/>
<dbReference type="EMBL" id="AP018516">
    <property type="protein sequence ID" value="BBC81754.1"/>
    <property type="molecule type" value="Genomic_DNA"/>
</dbReference>
<evidence type="ECO:0000313" key="8">
    <source>
        <dbReference type="Proteomes" id="UP000270034"/>
    </source>
</evidence>
<dbReference type="InterPro" id="IPR044068">
    <property type="entry name" value="CB"/>
</dbReference>
<dbReference type="SUPFAM" id="SSF47823">
    <property type="entry name" value="lambda integrase-like, N-terminal domain"/>
    <property type="match status" value="1"/>
</dbReference>
<keyword evidence="2 4" id="KW-0238">DNA-binding</keyword>
<name>A0A2Z5ZLZ6_9PROT</name>
<organism evidence="7 8">
    <name type="scientific">Acetobacter orientalis</name>
    <dbReference type="NCBI Taxonomy" id="146474"/>
    <lineage>
        <taxon>Bacteria</taxon>
        <taxon>Pseudomonadati</taxon>
        <taxon>Pseudomonadota</taxon>
        <taxon>Alphaproteobacteria</taxon>
        <taxon>Acetobacterales</taxon>
        <taxon>Acetobacteraceae</taxon>
        <taxon>Acetobacter</taxon>
    </lineage>
</organism>
<geneLocation type="plasmid" evidence="8">
    <name>paof1 fan1 dna</name>
</geneLocation>
<feature type="domain" description="Core-binding (CB)" evidence="6">
    <location>
        <begin position="160"/>
        <end position="243"/>
    </location>
</feature>
<dbReference type="KEGG" id="aot:AcetOri_orf00090p"/>
<dbReference type="CDD" id="cd00799">
    <property type="entry name" value="INT_Cre_C"/>
    <property type="match status" value="1"/>
</dbReference>
<dbReference type="PROSITE" id="PS51900">
    <property type="entry name" value="CB"/>
    <property type="match status" value="1"/>
</dbReference>
<dbReference type="InterPro" id="IPR013762">
    <property type="entry name" value="Integrase-like_cat_sf"/>
</dbReference>
<reference evidence="7 8" key="1">
    <citation type="submission" date="2018-02" db="EMBL/GenBank/DDBJ databases">
        <title>Acetobacter orientalis genome.</title>
        <authorList>
            <person name="Nakashima N."/>
            <person name="Tamura T."/>
        </authorList>
    </citation>
    <scope>NUCLEOTIDE SEQUENCE [LARGE SCALE GENOMIC DNA]</scope>
    <source>
        <strain evidence="7 8">FAN1</strain>
        <plasmid evidence="8">paof1 fan1 dna</plasmid>
    </source>
</reference>
<dbReference type="SUPFAM" id="SSF56349">
    <property type="entry name" value="DNA breaking-rejoining enzymes"/>
    <property type="match status" value="1"/>
</dbReference>
<dbReference type="InterPro" id="IPR052925">
    <property type="entry name" value="Phage_Integrase-like_Recomb"/>
</dbReference>
<dbReference type="Proteomes" id="UP000270034">
    <property type="component" value="Plasmid pAOF1"/>
</dbReference>
<dbReference type="InterPro" id="IPR010998">
    <property type="entry name" value="Integrase_recombinase_N"/>
</dbReference>
<dbReference type="Pfam" id="PF02899">
    <property type="entry name" value="Phage_int_SAM_1"/>
    <property type="match status" value="1"/>
</dbReference>
<keyword evidence="3" id="KW-0233">DNA recombination</keyword>
<evidence type="ECO:0000259" key="5">
    <source>
        <dbReference type="PROSITE" id="PS51898"/>
    </source>
</evidence>
<evidence type="ECO:0000256" key="3">
    <source>
        <dbReference type="ARBA" id="ARBA00023172"/>
    </source>
</evidence>
<keyword evidence="1" id="KW-0229">DNA integration</keyword>
<evidence type="ECO:0000256" key="4">
    <source>
        <dbReference type="PROSITE-ProRule" id="PRU01248"/>
    </source>
</evidence>
<evidence type="ECO:0000313" key="7">
    <source>
        <dbReference type="EMBL" id="BBC81754.1"/>
    </source>
</evidence>
<keyword evidence="7" id="KW-0614">Plasmid</keyword>
<gene>
    <name evidence="7" type="ORF">AcetOrient_orf00090p</name>
</gene>
<dbReference type="Gene3D" id="1.10.150.130">
    <property type="match status" value="1"/>
</dbReference>